<name>A0A7R9P409_TIMCA</name>
<evidence type="ECO:0000313" key="1">
    <source>
        <dbReference type="EMBL" id="CAD7568792.1"/>
    </source>
</evidence>
<sequence>MALDCGLCPILNRSMLYKRISVASIVFVTFCVVKVVDKSNLIWLGFVSCRGHPNSSRAAADARQGLRSLL</sequence>
<dbReference type="AlphaFoldDB" id="A0A7R9P409"/>
<proteinExistence type="predicted"/>
<organism evidence="1">
    <name type="scientific">Timema californicum</name>
    <name type="common">California timema</name>
    <name type="synonym">Walking stick</name>
    <dbReference type="NCBI Taxonomy" id="61474"/>
    <lineage>
        <taxon>Eukaryota</taxon>
        <taxon>Metazoa</taxon>
        <taxon>Ecdysozoa</taxon>
        <taxon>Arthropoda</taxon>
        <taxon>Hexapoda</taxon>
        <taxon>Insecta</taxon>
        <taxon>Pterygota</taxon>
        <taxon>Neoptera</taxon>
        <taxon>Polyneoptera</taxon>
        <taxon>Phasmatodea</taxon>
        <taxon>Timematodea</taxon>
        <taxon>Timematoidea</taxon>
        <taxon>Timematidae</taxon>
        <taxon>Timema</taxon>
    </lineage>
</organism>
<protein>
    <submittedName>
        <fullName evidence="1">(California timema) hypothetical protein</fullName>
    </submittedName>
</protein>
<dbReference type="EMBL" id="OE179433">
    <property type="protein sequence ID" value="CAD7568792.1"/>
    <property type="molecule type" value="Genomic_DNA"/>
</dbReference>
<reference evidence="1" key="1">
    <citation type="submission" date="2020-11" db="EMBL/GenBank/DDBJ databases">
        <authorList>
            <person name="Tran Van P."/>
        </authorList>
    </citation>
    <scope>NUCLEOTIDE SEQUENCE</scope>
</reference>
<gene>
    <name evidence="1" type="ORF">TCMB3V08_LOCUS1547</name>
</gene>
<accession>A0A7R9P409</accession>